<reference evidence="2" key="1">
    <citation type="journal article" date="2019" name="Int. J. Syst. Evol. Microbiol.">
        <title>The Global Catalogue of Microorganisms (GCM) 10K type strain sequencing project: providing services to taxonomists for standard genome sequencing and annotation.</title>
        <authorList>
            <consortium name="The Broad Institute Genomics Platform"/>
            <consortium name="The Broad Institute Genome Sequencing Center for Infectious Disease"/>
            <person name="Wu L."/>
            <person name="Ma J."/>
        </authorList>
    </citation>
    <scope>NUCLEOTIDE SEQUENCE [LARGE SCALE GENOMIC DNA]</scope>
    <source>
        <strain evidence="2">JCM 18959</strain>
    </source>
</reference>
<evidence type="ECO:0000313" key="2">
    <source>
        <dbReference type="Proteomes" id="UP001501407"/>
    </source>
</evidence>
<dbReference type="Pfam" id="PF12710">
    <property type="entry name" value="HAD"/>
    <property type="match status" value="1"/>
</dbReference>
<sequence length="310" mass="33740">MTDLLPSWRDTATRTAILDFIAAVTDEGGPDFVAPEARVAVFDNDGTLWTEKPMPTQLVYLLQRWKSAADADPSLAERQPYKAAVSGDLAWLSSAIDKHYAGDDSDLGVLIAAVTASSGGASVDEYAASVTAFYRDARHLTLGAPYAQVVYQPMVELIRLLEANGFTTYIVSGGERDFMRPMTEAYYGIPAERVVGTGMGLTYDAEANVVRYAPKLDFFDDGPEKPVRIWMRVGRRPILAGGNSNGDMPMLRFAQGSPRSLALLVHHDDESGRGDAPYDRGAEKALAEASDHGFTVVSVRDDWSQVFPHA</sequence>
<protein>
    <submittedName>
        <fullName evidence="1">HAD family hydrolase</fullName>
    </submittedName>
</protein>
<dbReference type="InterPro" id="IPR036412">
    <property type="entry name" value="HAD-like_sf"/>
</dbReference>
<proteinExistence type="predicted"/>
<keyword evidence="1" id="KW-0378">Hydrolase</keyword>
<evidence type="ECO:0000313" key="1">
    <source>
        <dbReference type="EMBL" id="GAA5085772.1"/>
    </source>
</evidence>
<dbReference type="RefSeq" id="WP_194412382.1">
    <property type="nucleotide sequence ID" value="NZ_BAABKZ010000001.1"/>
</dbReference>
<gene>
    <name evidence="1" type="ORF">GCM10025760_05010</name>
</gene>
<keyword evidence="2" id="KW-1185">Reference proteome</keyword>
<dbReference type="InterPro" id="IPR023214">
    <property type="entry name" value="HAD_sf"/>
</dbReference>
<dbReference type="Proteomes" id="UP001501407">
    <property type="component" value="Unassembled WGS sequence"/>
</dbReference>
<dbReference type="Gene3D" id="3.40.50.1000">
    <property type="entry name" value="HAD superfamily/HAD-like"/>
    <property type="match status" value="1"/>
</dbReference>
<accession>A0ABP9LZ90</accession>
<dbReference type="EMBL" id="BAABKZ010000001">
    <property type="protein sequence ID" value="GAA5085772.1"/>
    <property type="molecule type" value="Genomic_DNA"/>
</dbReference>
<organism evidence="1 2">
    <name type="scientific">Microbacterium yannicii</name>
    <dbReference type="NCBI Taxonomy" id="671622"/>
    <lineage>
        <taxon>Bacteria</taxon>
        <taxon>Bacillati</taxon>
        <taxon>Actinomycetota</taxon>
        <taxon>Actinomycetes</taxon>
        <taxon>Micrococcales</taxon>
        <taxon>Microbacteriaceae</taxon>
        <taxon>Microbacterium</taxon>
    </lineage>
</organism>
<dbReference type="GO" id="GO:0016787">
    <property type="term" value="F:hydrolase activity"/>
    <property type="evidence" value="ECO:0007669"/>
    <property type="project" value="UniProtKB-KW"/>
</dbReference>
<dbReference type="SUPFAM" id="SSF56784">
    <property type="entry name" value="HAD-like"/>
    <property type="match status" value="1"/>
</dbReference>
<comment type="caution">
    <text evidence="1">The sequence shown here is derived from an EMBL/GenBank/DDBJ whole genome shotgun (WGS) entry which is preliminary data.</text>
</comment>
<name>A0ABP9LZ90_9MICO</name>